<keyword evidence="2" id="KW-1185">Reference proteome</keyword>
<gene>
    <name evidence="1" type="ORF">SSPH_03333</name>
</gene>
<evidence type="ECO:0000313" key="2">
    <source>
        <dbReference type="Proteomes" id="UP000245702"/>
    </source>
</evidence>
<dbReference type="Proteomes" id="UP000245702">
    <property type="component" value="Unassembled WGS sequence"/>
</dbReference>
<dbReference type="RefSeq" id="WP_075758076.1">
    <property type="nucleotide sequence ID" value="NZ_CP146991.1"/>
</dbReference>
<sequence>MATKRDLNVKVIRAYIENEAVKENIIDCFDIAKTDFPLSPDVFSWMDHLNSLAFPPSKIELNDIDGLVATWFLNSPLCIESNEEMKDLVGKIFRILRLGSNSIYSDDQVIVEVEFEEDIDTIREVEERWSAKPDIYLEAALSFNKRLQ</sequence>
<dbReference type="EMBL" id="FCOW01000021">
    <property type="protein sequence ID" value="CVK20665.1"/>
    <property type="molecule type" value="Genomic_DNA"/>
</dbReference>
<protein>
    <submittedName>
        <fullName evidence="1">Uncharacterized protein</fullName>
    </submittedName>
</protein>
<reference evidence="1 2" key="1">
    <citation type="submission" date="2016-01" db="EMBL/GenBank/DDBJ databases">
        <authorList>
            <person name="Brown R."/>
        </authorList>
    </citation>
    <scope>NUCLEOTIDE SEQUENCE [LARGE SCALE GENOMIC DNA]</scope>
    <source>
        <strain evidence="1">Sporomusa sphaeroides DSM 2875</strain>
    </source>
</reference>
<evidence type="ECO:0000313" key="1">
    <source>
        <dbReference type="EMBL" id="CVK20665.1"/>
    </source>
</evidence>
<accession>A0ABM9W691</accession>
<proteinExistence type="predicted"/>
<organism evidence="1 2">
    <name type="scientific">Sporomusa sphaeroides DSM 2875</name>
    <dbReference type="NCBI Taxonomy" id="1337886"/>
    <lineage>
        <taxon>Bacteria</taxon>
        <taxon>Bacillati</taxon>
        <taxon>Bacillota</taxon>
        <taxon>Negativicutes</taxon>
        <taxon>Selenomonadales</taxon>
        <taxon>Sporomusaceae</taxon>
        <taxon>Sporomusa</taxon>
    </lineage>
</organism>
<comment type="caution">
    <text evidence="1">The sequence shown here is derived from an EMBL/GenBank/DDBJ whole genome shotgun (WGS) entry which is preliminary data.</text>
</comment>
<name>A0ABM9W691_9FIRM</name>